<evidence type="ECO:0000256" key="1">
    <source>
        <dbReference type="ARBA" id="ARBA00009902"/>
    </source>
</evidence>
<dbReference type="EMBL" id="RMBX01000010">
    <property type="protein sequence ID" value="RPD39640.1"/>
    <property type="molecule type" value="Genomic_DNA"/>
</dbReference>
<evidence type="ECO:0000313" key="6">
    <source>
        <dbReference type="EMBL" id="RPD39640.1"/>
    </source>
</evidence>
<organism evidence="6 7">
    <name type="scientific">Chitinophaga barathri</name>
    <dbReference type="NCBI Taxonomy" id="1647451"/>
    <lineage>
        <taxon>Bacteria</taxon>
        <taxon>Pseudomonadati</taxon>
        <taxon>Bacteroidota</taxon>
        <taxon>Chitinophagia</taxon>
        <taxon>Chitinophagales</taxon>
        <taxon>Chitinophagaceae</taxon>
        <taxon>Chitinophaga</taxon>
    </lineage>
</organism>
<evidence type="ECO:0000256" key="4">
    <source>
        <dbReference type="SAM" id="SignalP"/>
    </source>
</evidence>
<evidence type="ECO:0000256" key="3">
    <source>
        <dbReference type="ARBA" id="ARBA00023295"/>
    </source>
</evidence>
<dbReference type="Proteomes" id="UP000279089">
    <property type="component" value="Unassembled WGS sequence"/>
</dbReference>
<gene>
    <name evidence="6" type="ORF">EG028_18515</name>
</gene>
<accession>A0A3N4MHT1</accession>
<dbReference type="GO" id="GO:0005987">
    <property type="term" value="P:sucrose catabolic process"/>
    <property type="evidence" value="ECO:0007669"/>
    <property type="project" value="TreeGrafter"/>
</dbReference>
<evidence type="ECO:0000313" key="7">
    <source>
        <dbReference type="Proteomes" id="UP000279089"/>
    </source>
</evidence>
<feature type="signal peptide" evidence="4">
    <location>
        <begin position="1"/>
        <end position="21"/>
    </location>
</feature>
<dbReference type="SMART" id="SM00640">
    <property type="entry name" value="Glyco_32"/>
    <property type="match status" value="1"/>
</dbReference>
<dbReference type="InterPro" id="IPR023296">
    <property type="entry name" value="Glyco_hydro_beta-prop_sf"/>
</dbReference>
<dbReference type="Gene3D" id="2.115.10.20">
    <property type="entry name" value="Glycosyl hydrolase domain, family 43"/>
    <property type="match status" value="1"/>
</dbReference>
<dbReference type="InterPro" id="IPR013320">
    <property type="entry name" value="ConA-like_dom_sf"/>
</dbReference>
<dbReference type="SUPFAM" id="SSF75005">
    <property type="entry name" value="Arabinanase/levansucrase/invertase"/>
    <property type="match status" value="1"/>
</dbReference>
<dbReference type="OrthoDB" id="9759709at2"/>
<dbReference type="CDD" id="cd18622">
    <property type="entry name" value="GH32_Inu-like"/>
    <property type="match status" value="1"/>
</dbReference>
<evidence type="ECO:0000259" key="5">
    <source>
        <dbReference type="Pfam" id="PF00251"/>
    </source>
</evidence>
<dbReference type="Gene3D" id="2.60.120.560">
    <property type="entry name" value="Exo-inulinase, domain 1"/>
    <property type="match status" value="1"/>
</dbReference>
<dbReference type="InterPro" id="IPR013148">
    <property type="entry name" value="Glyco_hydro_32_N"/>
</dbReference>
<dbReference type="SUPFAM" id="SSF49899">
    <property type="entry name" value="Concanavalin A-like lectins/glucanases"/>
    <property type="match status" value="1"/>
</dbReference>
<dbReference type="InterPro" id="IPR001362">
    <property type="entry name" value="Glyco_hydro_32"/>
</dbReference>
<evidence type="ECO:0000256" key="2">
    <source>
        <dbReference type="ARBA" id="ARBA00022801"/>
    </source>
</evidence>
<dbReference type="AlphaFoldDB" id="A0A3N4MHT1"/>
<dbReference type="PANTHER" id="PTHR42800:SF1">
    <property type="entry name" value="EXOINULINASE INUD (AFU_ORTHOLOGUE AFUA_5G00480)"/>
    <property type="match status" value="1"/>
</dbReference>
<dbReference type="Pfam" id="PF00251">
    <property type="entry name" value="Glyco_hydro_32N"/>
    <property type="match status" value="1"/>
</dbReference>
<feature type="domain" description="Glycosyl hydrolase family 32 N-terminal" evidence="5">
    <location>
        <begin position="118"/>
        <end position="399"/>
    </location>
</feature>
<comment type="caution">
    <text evidence="6">The sequence shown here is derived from an EMBL/GenBank/DDBJ whole genome shotgun (WGS) entry which is preliminary data.</text>
</comment>
<name>A0A3N4MHT1_9BACT</name>
<reference evidence="7" key="1">
    <citation type="submission" date="2018-11" db="EMBL/GenBank/DDBJ databases">
        <title>Chitinophaga lutea sp.nov., isolate from arsenic contaminated soil.</title>
        <authorList>
            <person name="Zong Y."/>
        </authorList>
    </citation>
    <scope>NUCLEOTIDE SEQUENCE [LARGE SCALE GENOMIC DNA]</scope>
    <source>
        <strain evidence="7">YLT18</strain>
    </source>
</reference>
<keyword evidence="2" id="KW-0378">Hydrolase</keyword>
<dbReference type="GO" id="GO:0004575">
    <property type="term" value="F:sucrose alpha-glucosidase activity"/>
    <property type="evidence" value="ECO:0007669"/>
    <property type="project" value="TreeGrafter"/>
</dbReference>
<dbReference type="RefSeq" id="WP_120515777.1">
    <property type="nucleotide sequence ID" value="NZ_QXZY01000004.1"/>
</dbReference>
<proteinExistence type="inferred from homology"/>
<protein>
    <submittedName>
        <fullName evidence="6">2,6-beta-D-fructofuranosidase</fullName>
    </submittedName>
</protein>
<keyword evidence="7" id="KW-1185">Reference proteome</keyword>
<dbReference type="PANTHER" id="PTHR42800">
    <property type="entry name" value="EXOINULINASE INUD (AFU_ORTHOLOGUE AFUA_5G00480)"/>
    <property type="match status" value="1"/>
</dbReference>
<sequence length="546" mass="62422">MQKILPLIMFLCCATVRYAGAADTTITITKRYLNLPVSQQQQRAYMSYQADGLETQRFLIRLSPRPEYWVFSDMSAYQGKKIRISYEGSGEGLRHLYQGDRIAGQDSLYREQRRPQYHFSTRRGWINDPNGLVFYEGEYHLFYQHNPFEREWENMSWGHAVSKDLLHWEELPVALHPDKTGTMFSGSAIIDYDNTSGFGKPGNPAMVALYTADSPDKQVQCVAYSLDKGRTWSKYSGNPVIDSKAKWNSKDTRDPRVFWYAPGKHWVMVLNERDGHSIYTSRNLKDWAYESHITGFWECPDLFELPVDGNPAKKKWVIYGASNTYMTGSFNGKTFTPESGKYYFSAGSIYAAQTFNNIPESDGRRIQIGWGRIPQQGMPFNNMMLLPTTLTLRTTKDGIRLFSAPVKETEQLFAAAGKWTGLTANEADRHLAAFSQADRLRIRATIRLSHATEAGLNLYGQRLIGYDMNFNMLNGMFYSPQDPTSMELTADIYIDRSSIEVFIDGGAFSYSMERKPGNGNREGFKFWGNNITVTSLEVFNVKSIWQ</sequence>
<dbReference type="GO" id="GO:0005737">
    <property type="term" value="C:cytoplasm"/>
    <property type="evidence" value="ECO:0007669"/>
    <property type="project" value="TreeGrafter"/>
</dbReference>
<keyword evidence="4" id="KW-0732">Signal</keyword>
<comment type="similarity">
    <text evidence="1">Belongs to the glycosyl hydrolase 32 family.</text>
</comment>
<feature type="chain" id="PRO_5018220089" evidence="4">
    <location>
        <begin position="22"/>
        <end position="546"/>
    </location>
</feature>
<keyword evidence="3" id="KW-0326">Glycosidase</keyword>